<organism evidence="2 3">
    <name type="scientific">Ilex paraguariensis</name>
    <name type="common">yerba mate</name>
    <dbReference type="NCBI Taxonomy" id="185542"/>
    <lineage>
        <taxon>Eukaryota</taxon>
        <taxon>Viridiplantae</taxon>
        <taxon>Streptophyta</taxon>
        <taxon>Embryophyta</taxon>
        <taxon>Tracheophyta</taxon>
        <taxon>Spermatophyta</taxon>
        <taxon>Magnoliopsida</taxon>
        <taxon>eudicotyledons</taxon>
        <taxon>Gunneridae</taxon>
        <taxon>Pentapetalae</taxon>
        <taxon>asterids</taxon>
        <taxon>campanulids</taxon>
        <taxon>Aquifoliales</taxon>
        <taxon>Aquifoliaceae</taxon>
        <taxon>Ilex</taxon>
    </lineage>
</organism>
<gene>
    <name evidence="2" type="ORF">ILEXP_LOCUS8438</name>
</gene>
<keyword evidence="3" id="KW-1185">Reference proteome</keyword>
<protein>
    <recommendedName>
        <fullName evidence="1">F-box domain-containing protein</fullName>
    </recommendedName>
</protein>
<feature type="domain" description="F-box" evidence="1">
    <location>
        <begin position="20"/>
        <end position="61"/>
    </location>
</feature>
<dbReference type="AlphaFoldDB" id="A0ABC8R858"/>
<proteinExistence type="predicted"/>
<evidence type="ECO:0000259" key="1">
    <source>
        <dbReference type="SMART" id="SM00256"/>
    </source>
</evidence>
<evidence type="ECO:0000313" key="3">
    <source>
        <dbReference type="Proteomes" id="UP001642360"/>
    </source>
</evidence>
<sequence>MVAWDNKRGMAFSVLCWAGLPKDILDLILDHIIQFSDYIRFCSVCKSWRSVGLEDNNYHHLHIQRLRILKACRSRLPMLMIPPTINNKENQSFYSVTDGVILDLQLPMSFNRRCFGSSHGWLFTMEKPMVIVLLNPFSGRTIHLPELKDPETVYQFWVDKDDHEYFVSKGILSSDPCRDVDNYEVVVIYSDNRKLASFKSGDETWQFFNLTKGYFFSDIIYYEGQLHAINNFGGLMHIDTISGAGKIIIKPTRRMECRMTYLVKSYERDLLMVQKFMEENEHDDMHYKASDFKIFRMVHSTQMRTPSWVEINSIGDQALFVGNNYSLTVSTSDFSGCSSNCIYYTDHYLAITGHYVPHGPDDDTGIFNLRDRSFGSHYIADREHLIPPIWIVPNLKDDTQPI</sequence>
<dbReference type="Pfam" id="PF03478">
    <property type="entry name" value="Beta-prop_KIB1-4"/>
    <property type="match status" value="1"/>
</dbReference>
<evidence type="ECO:0000313" key="2">
    <source>
        <dbReference type="EMBL" id="CAK9140932.1"/>
    </source>
</evidence>
<comment type="caution">
    <text evidence="2">The sequence shown here is derived from an EMBL/GenBank/DDBJ whole genome shotgun (WGS) entry which is preliminary data.</text>
</comment>
<dbReference type="SUPFAM" id="SSF81383">
    <property type="entry name" value="F-box domain"/>
    <property type="match status" value="1"/>
</dbReference>
<dbReference type="Proteomes" id="UP001642360">
    <property type="component" value="Unassembled WGS sequence"/>
</dbReference>
<accession>A0ABC8R858</accession>
<dbReference type="InterPro" id="IPR050942">
    <property type="entry name" value="F-box_BR-signaling"/>
</dbReference>
<name>A0ABC8R858_9AQUA</name>
<dbReference type="InterPro" id="IPR036047">
    <property type="entry name" value="F-box-like_dom_sf"/>
</dbReference>
<dbReference type="InterPro" id="IPR005174">
    <property type="entry name" value="KIB1-4_b-propeller"/>
</dbReference>
<dbReference type="Pfam" id="PF12937">
    <property type="entry name" value="F-box-like"/>
    <property type="match status" value="1"/>
</dbReference>
<dbReference type="SMART" id="SM00256">
    <property type="entry name" value="FBOX"/>
    <property type="match status" value="1"/>
</dbReference>
<dbReference type="EMBL" id="CAUOFW020001081">
    <property type="protein sequence ID" value="CAK9140932.1"/>
    <property type="molecule type" value="Genomic_DNA"/>
</dbReference>
<reference evidence="2 3" key="1">
    <citation type="submission" date="2024-02" db="EMBL/GenBank/DDBJ databases">
        <authorList>
            <person name="Vignale AGUSTIN F."/>
            <person name="Sosa J E."/>
            <person name="Modenutti C."/>
        </authorList>
    </citation>
    <scope>NUCLEOTIDE SEQUENCE [LARGE SCALE GENOMIC DNA]</scope>
</reference>
<dbReference type="PANTHER" id="PTHR44259">
    <property type="entry name" value="OS07G0183000 PROTEIN-RELATED"/>
    <property type="match status" value="1"/>
</dbReference>
<dbReference type="InterPro" id="IPR001810">
    <property type="entry name" value="F-box_dom"/>
</dbReference>
<dbReference type="PANTHER" id="PTHR44259:SF93">
    <property type="entry name" value="PROTEIN, PUTATIVE (DUF295)-RELATED"/>
    <property type="match status" value="1"/>
</dbReference>